<feature type="region of interest" description="Disordered" evidence="1">
    <location>
        <begin position="46"/>
        <end position="71"/>
    </location>
</feature>
<sequence>MQQLCKCTLTAHATVNDQHGHAPTIAAAAATSPAAEQMEQLAGQRPSFSMLPRGSAAWSSHQARSTYREQQVVREEDQVAYTRPRSIDMSKTEMALIVRPPMEIHSIPARQTSRCHVRTNSDFRRASFLLQEGLTGNPDDQRCALI</sequence>
<protein>
    <submittedName>
        <fullName evidence="2">Uncharacterized protein</fullName>
    </submittedName>
</protein>
<accession>A0A840MN94</accession>
<dbReference type="Proteomes" id="UP000575898">
    <property type="component" value="Unassembled WGS sequence"/>
</dbReference>
<proteinExistence type="predicted"/>
<evidence type="ECO:0000313" key="2">
    <source>
        <dbReference type="EMBL" id="MBB5018447.1"/>
    </source>
</evidence>
<keyword evidence="3" id="KW-1185">Reference proteome</keyword>
<gene>
    <name evidence="2" type="ORF">HNQ59_001736</name>
</gene>
<dbReference type="AlphaFoldDB" id="A0A840MN94"/>
<evidence type="ECO:0000313" key="3">
    <source>
        <dbReference type="Proteomes" id="UP000575898"/>
    </source>
</evidence>
<feature type="compositionally biased region" description="Polar residues" evidence="1">
    <location>
        <begin position="57"/>
        <end position="69"/>
    </location>
</feature>
<evidence type="ECO:0000256" key="1">
    <source>
        <dbReference type="SAM" id="MobiDB-lite"/>
    </source>
</evidence>
<organism evidence="2 3">
    <name type="scientific">Chitinivorax tropicus</name>
    <dbReference type="NCBI Taxonomy" id="714531"/>
    <lineage>
        <taxon>Bacteria</taxon>
        <taxon>Pseudomonadati</taxon>
        <taxon>Pseudomonadota</taxon>
        <taxon>Betaproteobacteria</taxon>
        <taxon>Chitinivorax</taxon>
    </lineage>
</organism>
<name>A0A840MN94_9PROT</name>
<comment type="caution">
    <text evidence="2">The sequence shown here is derived from an EMBL/GenBank/DDBJ whole genome shotgun (WGS) entry which is preliminary data.</text>
</comment>
<dbReference type="EMBL" id="JACHHY010000009">
    <property type="protein sequence ID" value="MBB5018447.1"/>
    <property type="molecule type" value="Genomic_DNA"/>
</dbReference>
<reference evidence="2 3" key="1">
    <citation type="submission" date="2020-08" db="EMBL/GenBank/DDBJ databases">
        <title>Genomic Encyclopedia of Type Strains, Phase IV (KMG-IV): sequencing the most valuable type-strain genomes for metagenomic binning, comparative biology and taxonomic classification.</title>
        <authorList>
            <person name="Goeker M."/>
        </authorList>
    </citation>
    <scope>NUCLEOTIDE SEQUENCE [LARGE SCALE GENOMIC DNA]</scope>
    <source>
        <strain evidence="2 3">DSM 27165</strain>
    </source>
</reference>